<sequence length="77" mass="8753">MPNYQFFTIQRQGRTIYVYNDPGSRQVFFGSEEAYYRYKANTARLGLAEVGQAPPSSQPSMSILDWDLYGELHGLGP</sequence>
<organism evidence="1">
    <name type="scientific">Desulfobacca acetoxidans</name>
    <dbReference type="NCBI Taxonomy" id="60893"/>
    <lineage>
        <taxon>Bacteria</taxon>
        <taxon>Pseudomonadati</taxon>
        <taxon>Thermodesulfobacteriota</taxon>
        <taxon>Desulfobaccia</taxon>
        <taxon>Desulfobaccales</taxon>
        <taxon>Desulfobaccaceae</taxon>
        <taxon>Desulfobacca</taxon>
    </lineage>
</organism>
<proteinExistence type="predicted"/>
<reference evidence="1" key="1">
    <citation type="journal article" date="2020" name="mSystems">
        <title>Genome- and Community-Level Interaction Insights into Carbon Utilization and Element Cycling Functions of Hydrothermarchaeota in Hydrothermal Sediment.</title>
        <authorList>
            <person name="Zhou Z."/>
            <person name="Liu Y."/>
            <person name="Xu W."/>
            <person name="Pan J."/>
            <person name="Luo Z.H."/>
            <person name="Li M."/>
        </authorList>
    </citation>
    <scope>NUCLEOTIDE SEQUENCE [LARGE SCALE GENOMIC DNA]</scope>
    <source>
        <strain evidence="1">SpSt-897</strain>
    </source>
</reference>
<gene>
    <name evidence="1" type="ORF">ENW96_08320</name>
</gene>
<dbReference type="AlphaFoldDB" id="A0A7C3UYB0"/>
<comment type="caution">
    <text evidence="1">The sequence shown here is derived from an EMBL/GenBank/DDBJ whole genome shotgun (WGS) entry which is preliminary data.</text>
</comment>
<name>A0A7C3UYB0_9BACT</name>
<protein>
    <submittedName>
        <fullName evidence="1">Uncharacterized protein</fullName>
    </submittedName>
</protein>
<dbReference type="EMBL" id="DTMF01000207">
    <property type="protein sequence ID" value="HGF34377.1"/>
    <property type="molecule type" value="Genomic_DNA"/>
</dbReference>
<accession>A0A7C3UYB0</accession>
<evidence type="ECO:0000313" key="1">
    <source>
        <dbReference type="EMBL" id="HGF34377.1"/>
    </source>
</evidence>